<keyword evidence="1" id="KW-0472">Membrane</keyword>
<sequence>MISKSSPDTQTEHLILAAEREAQMVSAFARLIITTIAMTVFLLAGGIKLPVAPVVLTYLCSYAVVSIASAVFSLKRLFNPKLSLVFTAIDGISLALLIAFALKITGTSFSLHGAVPGFVFFFSILILATMRYTLGPVVVAFFSFAITWGVVSFVTGDAHVDTAAATDPLFFFGPVQNAARWGFIGIAAILCLLAVYRRRKTLETAIAAANRTANLSRYLPDRVADVVAEQGIDALKSGRLQESSVLFVDIRGFTGISETLEPKELSALLSEFRAIISEEVERHSGIIDKFIGDAVMAVFGVPEDLSESEANTLHCATSILEKIAAWNRLRETGEAPPVRVTIGAHCGMVFAGAVGTKSRMEYTVLGDTVNVAAPLQEAAKTTSSGLVVSKDLLDRSGVSPTVTGSWSALEDTSIRGRTGQVSILEYVR</sequence>
<dbReference type="GO" id="GO:0004016">
    <property type="term" value="F:adenylate cyclase activity"/>
    <property type="evidence" value="ECO:0007669"/>
    <property type="project" value="UniProtKB-EC"/>
</dbReference>
<evidence type="ECO:0000313" key="3">
    <source>
        <dbReference type="EMBL" id="CTQ75510.1"/>
    </source>
</evidence>
<dbReference type="Gene3D" id="3.30.70.1230">
    <property type="entry name" value="Nucleotide cyclase"/>
    <property type="match status" value="1"/>
</dbReference>
<dbReference type="GO" id="GO:0006171">
    <property type="term" value="P:cAMP biosynthetic process"/>
    <property type="evidence" value="ECO:0007669"/>
    <property type="project" value="TreeGrafter"/>
</dbReference>
<feature type="transmembrane region" description="Helical" evidence="1">
    <location>
        <begin position="27"/>
        <end position="45"/>
    </location>
</feature>
<dbReference type="InterPro" id="IPR050697">
    <property type="entry name" value="Adenylyl/Guanylyl_Cyclase_3/4"/>
</dbReference>
<name>A0A0M7AMQ3_9HYPH</name>
<dbReference type="InterPro" id="IPR029787">
    <property type="entry name" value="Nucleotide_cyclase"/>
</dbReference>
<accession>A0A0M7AMQ3</accession>
<dbReference type="SMART" id="SM00044">
    <property type="entry name" value="CYCc"/>
    <property type="match status" value="1"/>
</dbReference>
<evidence type="ECO:0000256" key="1">
    <source>
        <dbReference type="SAM" id="Phobius"/>
    </source>
</evidence>
<feature type="domain" description="Guanylate cyclase" evidence="2">
    <location>
        <begin position="244"/>
        <end position="376"/>
    </location>
</feature>
<dbReference type="GO" id="GO:0035556">
    <property type="term" value="P:intracellular signal transduction"/>
    <property type="evidence" value="ECO:0007669"/>
    <property type="project" value="InterPro"/>
</dbReference>
<evidence type="ECO:0000259" key="2">
    <source>
        <dbReference type="PROSITE" id="PS50125"/>
    </source>
</evidence>
<feature type="transmembrane region" description="Helical" evidence="1">
    <location>
        <begin position="137"/>
        <end position="158"/>
    </location>
</feature>
<dbReference type="RefSeq" id="WP_055673497.1">
    <property type="nucleotide sequence ID" value="NZ_CXWD01000021.1"/>
</dbReference>
<dbReference type="PANTHER" id="PTHR43081:SF1">
    <property type="entry name" value="ADENYLATE CYCLASE, TERMINAL-DIFFERENTIATION SPECIFIC"/>
    <property type="match status" value="1"/>
</dbReference>
<evidence type="ECO:0000313" key="4">
    <source>
        <dbReference type="Proteomes" id="UP000053235"/>
    </source>
</evidence>
<feature type="transmembrane region" description="Helical" evidence="1">
    <location>
        <begin position="110"/>
        <end position="130"/>
    </location>
</feature>
<dbReference type="STRING" id="388408.LAX5112_04268"/>
<dbReference type="OrthoDB" id="341967at2"/>
<keyword evidence="1" id="KW-0812">Transmembrane</keyword>
<organism evidence="3 4">
    <name type="scientific">Roseibium alexandrii</name>
    <dbReference type="NCBI Taxonomy" id="388408"/>
    <lineage>
        <taxon>Bacteria</taxon>
        <taxon>Pseudomonadati</taxon>
        <taxon>Pseudomonadota</taxon>
        <taxon>Alphaproteobacteria</taxon>
        <taxon>Hyphomicrobiales</taxon>
        <taxon>Stappiaceae</taxon>
        <taxon>Roseibium</taxon>
    </lineage>
</organism>
<dbReference type="AlphaFoldDB" id="A0A0M7AMQ3"/>
<protein>
    <submittedName>
        <fullName evidence="3">Adenylate cyclase 1</fullName>
        <ecNumber evidence="3">4.6.1.1</ecNumber>
    </submittedName>
</protein>
<feature type="transmembrane region" description="Helical" evidence="1">
    <location>
        <begin position="84"/>
        <end position="104"/>
    </location>
</feature>
<gene>
    <name evidence="3" type="primary">cyaA_15</name>
    <name evidence="3" type="ORF">LAX5112_04268</name>
</gene>
<proteinExistence type="predicted"/>
<dbReference type="Pfam" id="PF00211">
    <property type="entry name" value="Guanylate_cyc"/>
    <property type="match status" value="1"/>
</dbReference>
<keyword evidence="1" id="KW-1133">Transmembrane helix</keyword>
<dbReference type="CDD" id="cd07302">
    <property type="entry name" value="CHD"/>
    <property type="match status" value="1"/>
</dbReference>
<dbReference type="EMBL" id="CXWD01000021">
    <property type="protein sequence ID" value="CTQ75510.1"/>
    <property type="molecule type" value="Genomic_DNA"/>
</dbReference>
<feature type="transmembrane region" description="Helical" evidence="1">
    <location>
        <begin position="51"/>
        <end position="72"/>
    </location>
</feature>
<dbReference type="InterPro" id="IPR001054">
    <property type="entry name" value="A/G_cyclase"/>
</dbReference>
<keyword evidence="3" id="KW-0456">Lyase</keyword>
<dbReference type="EC" id="4.6.1.1" evidence="3"/>
<keyword evidence="4" id="KW-1185">Reference proteome</keyword>
<feature type="transmembrane region" description="Helical" evidence="1">
    <location>
        <begin position="178"/>
        <end position="196"/>
    </location>
</feature>
<dbReference type="SUPFAM" id="SSF55073">
    <property type="entry name" value="Nucleotide cyclase"/>
    <property type="match status" value="1"/>
</dbReference>
<dbReference type="PANTHER" id="PTHR43081">
    <property type="entry name" value="ADENYLATE CYCLASE, TERMINAL-DIFFERENTIATION SPECIFIC-RELATED"/>
    <property type="match status" value="1"/>
</dbReference>
<reference evidence="4" key="1">
    <citation type="submission" date="2015-07" db="EMBL/GenBank/DDBJ databases">
        <authorList>
            <person name="Rodrigo-Torres Lidia"/>
            <person name="Arahal R.David."/>
        </authorList>
    </citation>
    <scope>NUCLEOTIDE SEQUENCE [LARGE SCALE GENOMIC DNA]</scope>
    <source>
        <strain evidence="4">CECT 5112</strain>
    </source>
</reference>
<dbReference type="PROSITE" id="PS50125">
    <property type="entry name" value="GUANYLATE_CYCLASE_2"/>
    <property type="match status" value="1"/>
</dbReference>
<dbReference type="Proteomes" id="UP000053235">
    <property type="component" value="Unassembled WGS sequence"/>
</dbReference>